<gene>
    <name evidence="9" type="ORF">BKP35_09945</name>
</gene>
<feature type="transmembrane region" description="Helical" evidence="7">
    <location>
        <begin position="21"/>
        <end position="39"/>
    </location>
</feature>
<feature type="domain" description="4Fe-4S ferredoxin-type" evidence="8">
    <location>
        <begin position="231"/>
        <end position="259"/>
    </location>
</feature>
<sequence>MNLQVNLKKQIMKNPLQTARLATQLAFTIFLLYVGYQFYRFYLHFATSGMTPYVEKPPAVEGFLPISSLLSLRIWFSTGHFDMIHPAGLVLFTFFVASGIIFRRTFCSWLCPVGTLSEWIGNLGKKIFKRDFNPPRWVRWILYSVKYLILFYFLYFILIQMPVMAVYQFMTTPYNMTSDVSMMLFFLNISTLAFFVILTLVVLSLFIRNFWCRFLCPYGALIGLGSLFQLTKVKRNEESCIDCNACTRACPNKIDVAKKKAVRNVECTACLQCVEACPVNDTLNMTVATKKIDRWALPLGFFALFFIVVVIAKLTGHWESEITYDQYRYLIQLLEN</sequence>
<keyword evidence="10" id="KW-1185">Reference proteome</keyword>
<dbReference type="Proteomes" id="UP000180098">
    <property type="component" value="Unassembled WGS sequence"/>
</dbReference>
<dbReference type="InterPro" id="IPR017896">
    <property type="entry name" value="4Fe4S_Fe-S-bd"/>
</dbReference>
<dbReference type="SUPFAM" id="SSF54862">
    <property type="entry name" value="4Fe-4S ferredoxins"/>
    <property type="match status" value="1"/>
</dbReference>
<comment type="subcellular location">
    <subcellularLocation>
        <location evidence="1">Cell membrane</location>
    </subcellularLocation>
</comment>
<dbReference type="PANTHER" id="PTHR30224">
    <property type="entry name" value="ELECTRON TRANSPORT PROTEIN"/>
    <property type="match status" value="1"/>
</dbReference>
<dbReference type="AlphaFoldDB" id="A0A1S2LK13"/>
<feature type="transmembrane region" description="Helical" evidence="7">
    <location>
        <begin position="83"/>
        <end position="102"/>
    </location>
</feature>
<evidence type="ECO:0000256" key="1">
    <source>
        <dbReference type="ARBA" id="ARBA00004236"/>
    </source>
</evidence>
<keyword evidence="2" id="KW-1003">Cell membrane</keyword>
<dbReference type="Gene3D" id="3.30.70.20">
    <property type="match status" value="1"/>
</dbReference>
<evidence type="ECO:0000256" key="6">
    <source>
        <dbReference type="ARBA" id="ARBA00023136"/>
    </source>
</evidence>
<dbReference type="InterPro" id="IPR017900">
    <property type="entry name" value="4Fe4S_Fe_S_CS"/>
</dbReference>
<evidence type="ECO:0000259" key="8">
    <source>
        <dbReference type="PROSITE" id="PS51379"/>
    </source>
</evidence>
<evidence type="ECO:0000256" key="3">
    <source>
        <dbReference type="ARBA" id="ARBA00022723"/>
    </source>
</evidence>
<keyword evidence="5" id="KW-0411">Iron-sulfur</keyword>
<evidence type="ECO:0000256" key="7">
    <source>
        <dbReference type="SAM" id="Phobius"/>
    </source>
</evidence>
<evidence type="ECO:0000313" key="10">
    <source>
        <dbReference type="Proteomes" id="UP000180098"/>
    </source>
</evidence>
<dbReference type="GO" id="GO:0005886">
    <property type="term" value="C:plasma membrane"/>
    <property type="evidence" value="ECO:0007669"/>
    <property type="project" value="UniProtKB-SubCell"/>
</dbReference>
<evidence type="ECO:0000256" key="2">
    <source>
        <dbReference type="ARBA" id="ARBA00022475"/>
    </source>
</evidence>
<feature type="domain" description="4Fe-4S ferredoxin-type" evidence="8">
    <location>
        <begin position="266"/>
        <end position="288"/>
    </location>
</feature>
<dbReference type="Pfam" id="PF13237">
    <property type="entry name" value="Fer4_10"/>
    <property type="match status" value="1"/>
</dbReference>
<dbReference type="PROSITE" id="PS51379">
    <property type="entry name" value="4FE4S_FER_2"/>
    <property type="match status" value="2"/>
</dbReference>
<dbReference type="PROSITE" id="PS00198">
    <property type="entry name" value="4FE4S_FER_1"/>
    <property type="match status" value="2"/>
</dbReference>
<dbReference type="InterPro" id="IPR052378">
    <property type="entry name" value="NosR_regulator"/>
</dbReference>
<protein>
    <submittedName>
        <fullName evidence="9">4Fe-4S ferredoxin</fullName>
    </submittedName>
</protein>
<keyword evidence="3" id="KW-0479">Metal-binding</keyword>
<feature type="transmembrane region" description="Helical" evidence="7">
    <location>
        <begin position="147"/>
        <end position="170"/>
    </location>
</feature>
<organism evidence="9 10">
    <name type="scientific">Anaerobacillus arseniciselenatis</name>
    <dbReference type="NCBI Taxonomy" id="85682"/>
    <lineage>
        <taxon>Bacteria</taxon>
        <taxon>Bacillati</taxon>
        <taxon>Bacillota</taxon>
        <taxon>Bacilli</taxon>
        <taxon>Bacillales</taxon>
        <taxon>Bacillaceae</taxon>
        <taxon>Anaerobacillus</taxon>
    </lineage>
</organism>
<feature type="transmembrane region" description="Helical" evidence="7">
    <location>
        <begin position="295"/>
        <end position="314"/>
    </location>
</feature>
<comment type="caution">
    <text evidence="9">The sequence shown here is derived from an EMBL/GenBank/DDBJ whole genome shotgun (WGS) entry which is preliminary data.</text>
</comment>
<dbReference type="EMBL" id="MLQQ01000018">
    <property type="protein sequence ID" value="OIJ12879.1"/>
    <property type="molecule type" value="Genomic_DNA"/>
</dbReference>
<evidence type="ECO:0000256" key="5">
    <source>
        <dbReference type="ARBA" id="ARBA00023014"/>
    </source>
</evidence>
<keyword evidence="6 7" id="KW-0472">Membrane</keyword>
<reference evidence="9 10" key="1">
    <citation type="submission" date="2016-10" db="EMBL/GenBank/DDBJ databases">
        <title>Draft genome sequences of four alkaliphilic bacteria belonging to the Anaerobacillus genus.</title>
        <authorList>
            <person name="Bassil N.M."/>
            <person name="Lloyd J.R."/>
        </authorList>
    </citation>
    <scope>NUCLEOTIDE SEQUENCE [LARGE SCALE GENOMIC DNA]</scope>
    <source>
        <strain evidence="9 10">DSM 15340</strain>
    </source>
</reference>
<dbReference type="GO" id="GO:0051536">
    <property type="term" value="F:iron-sulfur cluster binding"/>
    <property type="evidence" value="ECO:0007669"/>
    <property type="project" value="UniProtKB-KW"/>
</dbReference>
<dbReference type="Pfam" id="PF12801">
    <property type="entry name" value="Fer4_5"/>
    <property type="match status" value="2"/>
</dbReference>
<keyword evidence="7" id="KW-0812">Transmembrane</keyword>
<dbReference type="OrthoDB" id="9806398at2"/>
<dbReference type="PANTHER" id="PTHR30224:SF4">
    <property type="entry name" value="ELECTRON TRANSPORT PROTEIN YCCM-RELATED"/>
    <property type="match status" value="1"/>
</dbReference>
<evidence type="ECO:0000313" key="9">
    <source>
        <dbReference type="EMBL" id="OIJ12879.1"/>
    </source>
</evidence>
<keyword evidence="7" id="KW-1133">Transmembrane helix</keyword>
<dbReference type="GO" id="GO:0046872">
    <property type="term" value="F:metal ion binding"/>
    <property type="evidence" value="ECO:0007669"/>
    <property type="project" value="UniProtKB-KW"/>
</dbReference>
<name>A0A1S2LK13_9BACI</name>
<accession>A0A1S2LK13</accession>
<keyword evidence="4" id="KW-0408">Iron</keyword>
<dbReference type="RefSeq" id="WP_071313186.1">
    <property type="nucleotide sequence ID" value="NZ_MLQQ01000018.1"/>
</dbReference>
<proteinExistence type="predicted"/>
<feature type="transmembrane region" description="Helical" evidence="7">
    <location>
        <begin position="182"/>
        <end position="207"/>
    </location>
</feature>
<evidence type="ECO:0000256" key="4">
    <source>
        <dbReference type="ARBA" id="ARBA00023004"/>
    </source>
</evidence>